<accession>A0ABQ4K4N7</accession>
<reference evidence="2 3" key="1">
    <citation type="submission" date="2021-03" db="EMBL/GenBank/DDBJ databases">
        <title>Antimicrobial resistance genes in bacteria isolated from Japanese honey, and their potential for conferring macrolide and lincosamide resistance in the American foulbrood pathogen Paenibacillus larvae.</title>
        <authorList>
            <person name="Okamoto M."/>
            <person name="Kumagai M."/>
            <person name="Kanamori H."/>
            <person name="Takamatsu D."/>
        </authorList>
    </citation>
    <scope>NUCLEOTIDE SEQUENCE [LARGE SCALE GENOMIC DNA]</scope>
    <source>
        <strain evidence="2 3">J1TS3</strain>
    </source>
</reference>
<name>A0ABQ4K4N7_9BACI</name>
<dbReference type="RefSeq" id="WP_018705708.1">
    <property type="nucleotide sequence ID" value="NZ_BOQT01000003.1"/>
</dbReference>
<evidence type="ECO:0000313" key="2">
    <source>
        <dbReference type="EMBL" id="GIN20145.1"/>
    </source>
</evidence>
<comment type="caution">
    <text evidence="2">The sequence shown here is derived from an EMBL/GenBank/DDBJ whole genome shotgun (WGS) entry which is preliminary data.</text>
</comment>
<gene>
    <name evidence="2" type="ORF">J1TS3_12790</name>
</gene>
<evidence type="ECO:0000313" key="3">
    <source>
        <dbReference type="Proteomes" id="UP000680279"/>
    </source>
</evidence>
<dbReference type="EMBL" id="BOQT01000003">
    <property type="protein sequence ID" value="GIN20145.1"/>
    <property type="molecule type" value="Genomic_DNA"/>
</dbReference>
<dbReference type="Proteomes" id="UP000680279">
    <property type="component" value="Unassembled WGS sequence"/>
</dbReference>
<organism evidence="2 3">
    <name type="scientific">Siminovitchia fordii</name>
    <dbReference type="NCBI Taxonomy" id="254759"/>
    <lineage>
        <taxon>Bacteria</taxon>
        <taxon>Bacillati</taxon>
        <taxon>Bacillota</taxon>
        <taxon>Bacilli</taxon>
        <taxon>Bacillales</taxon>
        <taxon>Bacillaceae</taxon>
        <taxon>Siminovitchia</taxon>
    </lineage>
</organism>
<sequence length="75" mass="9163">MKWIIGFYGLQIILFILLIIISWFIWDKRFKKKHGREVPNGFHRTNEISIDPTTNKKLIVYYNPETGKRFYKEEE</sequence>
<feature type="transmembrane region" description="Helical" evidence="1">
    <location>
        <begin position="6"/>
        <end position="26"/>
    </location>
</feature>
<keyword evidence="3" id="KW-1185">Reference proteome</keyword>
<keyword evidence="1" id="KW-1133">Transmembrane helix</keyword>
<keyword evidence="1" id="KW-0472">Membrane</keyword>
<keyword evidence="1" id="KW-0812">Transmembrane</keyword>
<protein>
    <submittedName>
        <fullName evidence="2">Uncharacterized protein</fullName>
    </submittedName>
</protein>
<evidence type="ECO:0000256" key="1">
    <source>
        <dbReference type="SAM" id="Phobius"/>
    </source>
</evidence>
<proteinExistence type="predicted"/>